<dbReference type="EMBL" id="LR797302">
    <property type="protein sequence ID" value="CAB4200237.1"/>
    <property type="molecule type" value="Genomic_DNA"/>
</dbReference>
<name>A0A6J5PJK7_9CAUD</name>
<dbReference type="EMBL" id="LR796870">
    <property type="protein sequence ID" value="CAB4171969.1"/>
    <property type="molecule type" value="Genomic_DNA"/>
</dbReference>
<protein>
    <submittedName>
        <fullName evidence="1">Uncharacterized protein</fullName>
    </submittedName>
</protein>
<proteinExistence type="predicted"/>
<evidence type="ECO:0000313" key="1">
    <source>
        <dbReference type="EMBL" id="CAB4171969.1"/>
    </source>
</evidence>
<gene>
    <name evidence="2" type="ORF">UFOVP1358_40</name>
    <name evidence="1" type="ORF">UFOVP931_34</name>
</gene>
<accession>A0A6J5PJK7</accession>
<organism evidence="1">
    <name type="scientific">uncultured Caudovirales phage</name>
    <dbReference type="NCBI Taxonomy" id="2100421"/>
    <lineage>
        <taxon>Viruses</taxon>
        <taxon>Duplodnaviria</taxon>
        <taxon>Heunggongvirae</taxon>
        <taxon>Uroviricota</taxon>
        <taxon>Caudoviricetes</taxon>
        <taxon>Peduoviridae</taxon>
        <taxon>Maltschvirus</taxon>
        <taxon>Maltschvirus maltsch</taxon>
    </lineage>
</organism>
<sequence>MATEVKYKFPKALGACADKLFELRNKRLAEQKKVDEIVSEETALKNHIIENLPKSEASGVAGKLARVTVVTKQVPQVKDWDAFYKYVKKTGSFDLMQKRLTDAAIKERWEAGKEVPGVEHFNAVSVSINKV</sequence>
<reference evidence="1" key="1">
    <citation type="submission" date="2020-05" db="EMBL/GenBank/DDBJ databases">
        <authorList>
            <person name="Chiriac C."/>
            <person name="Salcher M."/>
            <person name="Ghai R."/>
            <person name="Kavagutti S V."/>
        </authorList>
    </citation>
    <scope>NUCLEOTIDE SEQUENCE</scope>
</reference>
<evidence type="ECO:0000313" key="2">
    <source>
        <dbReference type="EMBL" id="CAB4200237.1"/>
    </source>
</evidence>